<comment type="caution">
    <text evidence="1">The sequence shown here is derived from an EMBL/GenBank/DDBJ whole genome shotgun (WGS) entry which is preliminary data.</text>
</comment>
<evidence type="ECO:0000313" key="2">
    <source>
        <dbReference type="Proteomes" id="UP000830395"/>
    </source>
</evidence>
<dbReference type="Proteomes" id="UP000830395">
    <property type="component" value="Chromosome 18"/>
</dbReference>
<reference evidence="1" key="1">
    <citation type="submission" date="2020-02" db="EMBL/GenBank/DDBJ databases">
        <title>Genome sequencing of the panga catfish, Pangasius djambal.</title>
        <authorList>
            <person name="Wen M."/>
            <person name="Zahm M."/>
            <person name="Roques C."/>
            <person name="Cabau C."/>
            <person name="Klopp C."/>
            <person name="Donnadieu C."/>
            <person name="Jouanno E."/>
            <person name="Avarre J.-C."/>
            <person name="Campet M."/>
            <person name="Ha T."/>
            <person name="Dugue R."/>
            <person name="Lampietro C."/>
            <person name="Louis A."/>
            <person name="Herpin A."/>
            <person name="Echchiki A."/>
            <person name="Berthelot C."/>
            <person name="Parey E."/>
            <person name="Roest-Crollius H."/>
            <person name="Braasch I."/>
            <person name="Postlethwait J.H."/>
            <person name="Bobe J."/>
            <person name="Montfort J."/>
            <person name="Bouchez O."/>
            <person name="Begum T."/>
            <person name="Schartl M."/>
            <person name="Gustiano R."/>
            <person name="Guiguen Y."/>
        </authorList>
    </citation>
    <scope>NUCLEOTIDE SEQUENCE</scope>
    <source>
        <strain evidence="1">Pdj_M5554</strain>
    </source>
</reference>
<name>A0ACC5Z442_9TELE</name>
<protein>
    <submittedName>
        <fullName evidence="1">Uncharacterized protein</fullName>
    </submittedName>
</protein>
<gene>
    <name evidence="1" type="ORF">PDJAM_G00087380</name>
</gene>
<dbReference type="EMBL" id="CM040992">
    <property type="protein sequence ID" value="MCJ8742888.1"/>
    <property type="molecule type" value="Genomic_DNA"/>
</dbReference>
<accession>A0ACC5Z442</accession>
<organism evidence="1 2">
    <name type="scientific">Pangasius djambal</name>
    <dbReference type="NCBI Taxonomy" id="1691987"/>
    <lineage>
        <taxon>Eukaryota</taxon>
        <taxon>Metazoa</taxon>
        <taxon>Chordata</taxon>
        <taxon>Craniata</taxon>
        <taxon>Vertebrata</taxon>
        <taxon>Euteleostomi</taxon>
        <taxon>Actinopterygii</taxon>
        <taxon>Neopterygii</taxon>
        <taxon>Teleostei</taxon>
        <taxon>Ostariophysi</taxon>
        <taxon>Siluriformes</taxon>
        <taxon>Pangasiidae</taxon>
        <taxon>Pangasius</taxon>
    </lineage>
</organism>
<evidence type="ECO:0000313" key="1">
    <source>
        <dbReference type="EMBL" id="MCJ8742888.1"/>
    </source>
</evidence>
<sequence length="153" mass="16741">MADVLYLSFRLVLLLSSFTLPATGNPLPDITDPEFISSCVKEHNQARTSVSPPASNMRYMRPHPQLPPHWAWGGPACERRSLLMGISHGEPSRREIRSENHTRPGQNGATNNRRTPSQRTLSRTPGSKAIGGKAYRQSLGHVCTMASSPRGAG</sequence>
<keyword evidence="2" id="KW-1185">Reference proteome</keyword>
<proteinExistence type="predicted"/>